<accession>A0A0J1CWS9</accession>
<dbReference type="Gene3D" id="2.30.110.10">
    <property type="entry name" value="Electron Transport, Fmn-binding Protein, Chain A"/>
    <property type="match status" value="1"/>
</dbReference>
<evidence type="ECO:0000313" key="4">
    <source>
        <dbReference type="Proteomes" id="UP000035963"/>
    </source>
</evidence>
<dbReference type="SUPFAM" id="SSF50475">
    <property type="entry name" value="FMN-binding split barrel"/>
    <property type="match status" value="1"/>
</dbReference>
<evidence type="ECO:0000259" key="2">
    <source>
        <dbReference type="SMART" id="SM00903"/>
    </source>
</evidence>
<dbReference type="InterPro" id="IPR002563">
    <property type="entry name" value="Flavin_Rdtase-like_dom"/>
</dbReference>
<dbReference type="InterPro" id="IPR050268">
    <property type="entry name" value="NADH-dep_flavin_reductase"/>
</dbReference>
<dbReference type="Pfam" id="PF01613">
    <property type="entry name" value="Flavin_Reduct"/>
    <property type="match status" value="1"/>
</dbReference>
<reference evidence="3 4" key="1">
    <citation type="journal article" date="2015" name="Genome Announc.">
        <title>Draft Genome Sequence of Burkholderia sp. Strain PML1(12), an Ectomycorrhizosphere-Inhabiting Bacterium with Effective Mineral-Weathering Ability.</title>
        <authorList>
            <person name="Uroz S."/>
            <person name="Oger P."/>
        </authorList>
    </citation>
    <scope>NUCLEOTIDE SEQUENCE [LARGE SCALE GENOMIC DNA]</scope>
    <source>
        <strain evidence="4">PML1(12)</strain>
    </source>
</reference>
<name>A0A0J1CWS9_9BURK</name>
<dbReference type="AlphaFoldDB" id="A0A0J1CWS9"/>
<keyword evidence="1" id="KW-0560">Oxidoreductase</keyword>
<dbReference type="PANTHER" id="PTHR30466:SF1">
    <property type="entry name" value="FMN REDUCTASE (NADH) RUTF"/>
    <property type="match status" value="1"/>
</dbReference>
<proteinExistence type="predicted"/>
<sequence length="169" mass="18205">MFDPALAGDFRIAMRRIASSVTLVTSRDSHGNPHGMAASAVIPVSMDPPSMLVAANRSSGLHPVVQSTGHFCINLLGESHLDLLPPFSQSSRRSERFASDEWREGTSSLLYLTGAPAAIFCELDHHVDYGTHTLFIGRVTGVRLFDQDVDPLLWFNGASAGVSREAAIA</sequence>
<dbReference type="SMART" id="SM00903">
    <property type="entry name" value="Flavin_Reduct"/>
    <property type="match status" value="1"/>
</dbReference>
<dbReference type="GO" id="GO:0010181">
    <property type="term" value="F:FMN binding"/>
    <property type="evidence" value="ECO:0007669"/>
    <property type="project" value="InterPro"/>
</dbReference>
<dbReference type="Proteomes" id="UP000035963">
    <property type="component" value="Unassembled WGS sequence"/>
</dbReference>
<feature type="domain" description="Flavin reductase like" evidence="2">
    <location>
        <begin position="14"/>
        <end position="161"/>
    </location>
</feature>
<organism evidence="3 4">
    <name type="scientific">Caballeronia mineralivorans PML1(12)</name>
    <dbReference type="NCBI Taxonomy" id="908627"/>
    <lineage>
        <taxon>Bacteria</taxon>
        <taxon>Pseudomonadati</taxon>
        <taxon>Pseudomonadota</taxon>
        <taxon>Betaproteobacteria</taxon>
        <taxon>Burkholderiales</taxon>
        <taxon>Burkholderiaceae</taxon>
        <taxon>Caballeronia</taxon>
    </lineage>
</organism>
<keyword evidence="4" id="KW-1185">Reference proteome</keyword>
<dbReference type="EMBL" id="AEJF01000108">
    <property type="protein sequence ID" value="KLU25050.1"/>
    <property type="molecule type" value="Genomic_DNA"/>
</dbReference>
<gene>
    <name evidence="3" type="ORF">EOS_16900</name>
</gene>
<dbReference type="PANTHER" id="PTHR30466">
    <property type="entry name" value="FLAVIN REDUCTASE"/>
    <property type="match status" value="1"/>
</dbReference>
<protein>
    <recommendedName>
        <fullName evidence="2">Flavin reductase like domain-containing protein</fullName>
    </recommendedName>
</protein>
<dbReference type="GO" id="GO:0042602">
    <property type="term" value="F:riboflavin reductase (NADPH) activity"/>
    <property type="evidence" value="ECO:0007669"/>
    <property type="project" value="TreeGrafter"/>
</dbReference>
<evidence type="ECO:0000256" key="1">
    <source>
        <dbReference type="ARBA" id="ARBA00023002"/>
    </source>
</evidence>
<comment type="caution">
    <text evidence="3">The sequence shown here is derived from an EMBL/GenBank/DDBJ whole genome shotgun (WGS) entry which is preliminary data.</text>
</comment>
<dbReference type="PATRIC" id="fig|908627.4.peg.3783"/>
<dbReference type="InterPro" id="IPR012349">
    <property type="entry name" value="Split_barrel_FMN-bd"/>
</dbReference>
<evidence type="ECO:0000313" key="3">
    <source>
        <dbReference type="EMBL" id="KLU25050.1"/>
    </source>
</evidence>